<dbReference type="Proteomes" id="UP000644140">
    <property type="component" value="Chromosome"/>
</dbReference>
<organism evidence="1 2">
    <name type="scientific">Acinetobacter bereziniae</name>
    <name type="common">Acinetobacter genomosp. 10</name>
    <dbReference type="NCBI Taxonomy" id="106648"/>
    <lineage>
        <taxon>Bacteria</taxon>
        <taxon>Pseudomonadati</taxon>
        <taxon>Pseudomonadota</taxon>
        <taxon>Gammaproteobacteria</taxon>
        <taxon>Moraxellales</taxon>
        <taxon>Moraxellaceae</taxon>
        <taxon>Acinetobacter</taxon>
    </lineage>
</organism>
<dbReference type="InterPro" id="IPR011990">
    <property type="entry name" value="TPR-like_helical_dom_sf"/>
</dbReference>
<dbReference type="InterPro" id="IPR050767">
    <property type="entry name" value="Sel1_AlgK"/>
</dbReference>
<dbReference type="InterPro" id="IPR006597">
    <property type="entry name" value="Sel1-like"/>
</dbReference>
<dbReference type="PANTHER" id="PTHR11102:SF160">
    <property type="entry name" value="ERAD-ASSOCIATED E3 UBIQUITIN-PROTEIN LIGASE COMPONENT HRD3"/>
    <property type="match status" value="1"/>
</dbReference>
<dbReference type="Gene3D" id="1.25.40.10">
    <property type="entry name" value="Tetratricopeptide repeat domain"/>
    <property type="match status" value="1"/>
</dbReference>
<dbReference type="Pfam" id="PF08238">
    <property type="entry name" value="Sel1"/>
    <property type="match status" value="1"/>
</dbReference>
<evidence type="ECO:0000313" key="2">
    <source>
        <dbReference type="Proteomes" id="UP000644140"/>
    </source>
</evidence>
<name>A0A3R9YYG4_ACIBZ</name>
<dbReference type="EMBL" id="CP092085">
    <property type="protein sequence ID" value="UUN97631.1"/>
    <property type="molecule type" value="Genomic_DNA"/>
</dbReference>
<dbReference type="GeneID" id="69460649"/>
<proteinExistence type="predicted"/>
<dbReference type="SMART" id="SM00671">
    <property type="entry name" value="SEL1"/>
    <property type="match status" value="1"/>
</dbReference>
<dbReference type="PANTHER" id="PTHR11102">
    <property type="entry name" value="SEL-1-LIKE PROTEIN"/>
    <property type="match status" value="1"/>
</dbReference>
<gene>
    <name evidence="1" type="ORF">I9054_020290</name>
</gene>
<evidence type="ECO:0000313" key="1">
    <source>
        <dbReference type="EMBL" id="UUN97631.1"/>
    </source>
</evidence>
<accession>A0A3R9YYG4</accession>
<dbReference type="SUPFAM" id="SSF81901">
    <property type="entry name" value="HCP-like"/>
    <property type="match status" value="1"/>
</dbReference>
<sequence length="119" mass="14286">MTYSYDYTHRHVLFGMSESMHIYHRATSYEHLALNNHYSVHYDLHRHERVYTYQRNAIWYFLHAALKGYSKAQYKLGMIYLQGQLGLSPDQYKARKWLLLAANQGHIEAQNQLHHAYLQ</sequence>
<reference evidence="1" key="1">
    <citation type="submission" date="2022-02" db="EMBL/GenBank/DDBJ databases">
        <title>Characterization of Tn125 harboring carbapenem-resistant Acinetobacter bereziniae clinical isolates.</title>
        <authorList>
            <person name="Wong N.-K."/>
            <person name="Pan Q."/>
        </authorList>
    </citation>
    <scope>NUCLEOTIDE SEQUENCE</scope>
    <source>
        <strain evidence="1">GD03393</strain>
    </source>
</reference>
<protein>
    <submittedName>
        <fullName evidence="1">SEL1-like repeat protein</fullName>
    </submittedName>
</protein>
<dbReference type="AlphaFoldDB" id="A0A3R9YYG4"/>
<dbReference type="RefSeq" id="WP_004825502.1">
    <property type="nucleotide sequence ID" value="NZ_BBLJ01000008.1"/>
</dbReference>